<dbReference type="Gene3D" id="3.40.1180.10">
    <property type="entry name" value="Decaprenyl diphosphate synthase-like"/>
    <property type="match status" value="1"/>
</dbReference>
<keyword evidence="3" id="KW-0460">Magnesium</keyword>
<dbReference type="GO" id="GO:0005811">
    <property type="term" value="C:lipid droplet"/>
    <property type="evidence" value="ECO:0007669"/>
    <property type="project" value="TreeGrafter"/>
</dbReference>
<dbReference type="GO" id="GO:0016094">
    <property type="term" value="P:polyprenol biosynthetic process"/>
    <property type="evidence" value="ECO:0007669"/>
    <property type="project" value="TreeGrafter"/>
</dbReference>
<gene>
    <name evidence="5" type="ORF">BOTBODRAFT_176038</name>
</gene>
<dbReference type="SUPFAM" id="SSF64005">
    <property type="entry name" value="Undecaprenyl diphosphate synthase"/>
    <property type="match status" value="1"/>
</dbReference>
<dbReference type="PROSITE" id="PS01066">
    <property type="entry name" value="UPP_SYNTHASE"/>
    <property type="match status" value="1"/>
</dbReference>
<dbReference type="HAMAP" id="MF_01139">
    <property type="entry name" value="ISPT"/>
    <property type="match status" value="1"/>
</dbReference>
<organism evidence="5 6">
    <name type="scientific">Botryobasidium botryosum (strain FD-172 SS1)</name>
    <dbReference type="NCBI Taxonomy" id="930990"/>
    <lineage>
        <taxon>Eukaryota</taxon>
        <taxon>Fungi</taxon>
        <taxon>Dikarya</taxon>
        <taxon>Basidiomycota</taxon>
        <taxon>Agaricomycotina</taxon>
        <taxon>Agaricomycetes</taxon>
        <taxon>Cantharellales</taxon>
        <taxon>Botryobasidiaceae</taxon>
        <taxon>Botryobasidium</taxon>
    </lineage>
</organism>
<name>A0A067MBH0_BOTB1</name>
<evidence type="ECO:0000313" key="5">
    <source>
        <dbReference type="EMBL" id="KDQ12894.1"/>
    </source>
</evidence>
<dbReference type="PANTHER" id="PTHR10291">
    <property type="entry name" value="DEHYDRODOLICHYL DIPHOSPHATE SYNTHASE FAMILY MEMBER"/>
    <property type="match status" value="1"/>
</dbReference>
<dbReference type="STRING" id="930990.A0A067MBH0"/>
<proteinExistence type="inferred from homology"/>
<dbReference type="CDD" id="cd00475">
    <property type="entry name" value="Cis_IPPS"/>
    <property type="match status" value="1"/>
</dbReference>
<dbReference type="AlphaFoldDB" id="A0A067MBH0"/>
<dbReference type="OrthoDB" id="4173905at2759"/>
<dbReference type="GO" id="GO:0016020">
    <property type="term" value="C:membrane"/>
    <property type="evidence" value="ECO:0007669"/>
    <property type="project" value="TreeGrafter"/>
</dbReference>
<dbReference type="HOGENOM" id="CLU_038505_0_3_1"/>
<comment type="similarity">
    <text evidence="1 4">Belongs to the UPP synthase family.</text>
</comment>
<evidence type="ECO:0000256" key="3">
    <source>
        <dbReference type="ARBA" id="ARBA00022842"/>
    </source>
</evidence>
<reference evidence="6" key="1">
    <citation type="journal article" date="2014" name="Proc. Natl. Acad. Sci. U.S.A.">
        <title>Extensive sampling of basidiomycete genomes demonstrates inadequacy of the white-rot/brown-rot paradigm for wood decay fungi.</title>
        <authorList>
            <person name="Riley R."/>
            <person name="Salamov A.A."/>
            <person name="Brown D.W."/>
            <person name="Nagy L.G."/>
            <person name="Floudas D."/>
            <person name="Held B.W."/>
            <person name="Levasseur A."/>
            <person name="Lombard V."/>
            <person name="Morin E."/>
            <person name="Otillar R."/>
            <person name="Lindquist E.A."/>
            <person name="Sun H."/>
            <person name="LaButti K.M."/>
            <person name="Schmutz J."/>
            <person name="Jabbour D."/>
            <person name="Luo H."/>
            <person name="Baker S.E."/>
            <person name="Pisabarro A.G."/>
            <person name="Walton J.D."/>
            <person name="Blanchette R.A."/>
            <person name="Henrissat B."/>
            <person name="Martin F."/>
            <person name="Cullen D."/>
            <person name="Hibbett D.S."/>
            <person name="Grigoriev I.V."/>
        </authorList>
    </citation>
    <scope>NUCLEOTIDE SEQUENCE [LARGE SCALE GENOMIC DNA]</scope>
    <source>
        <strain evidence="6">FD-172 SS1</strain>
    </source>
</reference>
<evidence type="ECO:0000313" key="6">
    <source>
        <dbReference type="Proteomes" id="UP000027195"/>
    </source>
</evidence>
<dbReference type="InterPro" id="IPR036424">
    <property type="entry name" value="UPP_synth-like_sf"/>
</dbReference>
<evidence type="ECO:0000256" key="1">
    <source>
        <dbReference type="ARBA" id="ARBA00005432"/>
    </source>
</evidence>
<dbReference type="FunCoup" id="A0A067MBH0">
    <property type="interactions" value="449"/>
</dbReference>
<dbReference type="FunFam" id="3.40.1180.10:FF:000005">
    <property type="entry name" value="Alkyl transferase"/>
    <property type="match status" value="1"/>
</dbReference>
<evidence type="ECO:0000256" key="4">
    <source>
        <dbReference type="RuleBase" id="RU363018"/>
    </source>
</evidence>
<dbReference type="InterPro" id="IPR001441">
    <property type="entry name" value="UPP_synth-like"/>
</dbReference>
<dbReference type="EC" id="2.5.1.-" evidence="4"/>
<accession>A0A067MBH0</accession>
<keyword evidence="6" id="KW-1185">Reference proteome</keyword>
<evidence type="ECO:0000256" key="2">
    <source>
        <dbReference type="ARBA" id="ARBA00022679"/>
    </source>
</evidence>
<dbReference type="PANTHER" id="PTHR10291:SF43">
    <property type="entry name" value="DEHYDRODOLICHYL DIPHOSPHATE SYNTHASE COMPLEX SUBUNIT DHDDS"/>
    <property type="match status" value="1"/>
</dbReference>
<dbReference type="Proteomes" id="UP000027195">
    <property type="component" value="Unassembled WGS sequence"/>
</dbReference>
<dbReference type="GO" id="GO:0045547">
    <property type="term" value="F:ditrans,polycis-polyprenyl diphosphate synthase [(2E,6E)-farnesyl diphosphate specific] activity"/>
    <property type="evidence" value="ECO:0007669"/>
    <property type="project" value="TreeGrafter"/>
</dbReference>
<dbReference type="InParanoid" id="A0A067MBH0"/>
<dbReference type="GO" id="GO:0005783">
    <property type="term" value="C:endoplasmic reticulum"/>
    <property type="evidence" value="ECO:0007669"/>
    <property type="project" value="TreeGrafter"/>
</dbReference>
<protein>
    <recommendedName>
        <fullName evidence="4">Alkyl transferase</fullName>
        <ecNumber evidence="4">2.5.1.-</ecNumber>
    </recommendedName>
</protein>
<keyword evidence="2 4" id="KW-0808">Transferase</keyword>
<dbReference type="EMBL" id="KL198047">
    <property type="protein sequence ID" value="KDQ12894.1"/>
    <property type="molecule type" value="Genomic_DNA"/>
</dbReference>
<dbReference type="Pfam" id="PF01255">
    <property type="entry name" value="Prenyltransf"/>
    <property type="match status" value="1"/>
</dbReference>
<sequence length="270" mass="30516">MFTALFACWTALVALVYNAFLRVTISVLSAGPVPKHIAFVMDGNRRYAGKHKKMVHEGHADGFEAMRRMLDVCLRLGVQCVSVYAFSIENFKRSPTEVEALMSLCKTKLEELCQHGELLDKYGVRLNVIGRKSLLPSDVQEIVRKAESATRHNNCAILNICMPYTSRDEMTTATESVAQLCIDGKLNVNDISEHDIEDHMPTALGGSTPVDILVRTSGVKRLSDYMLWQVCDNTQIHFLPTYWPDFALQHMIPVILAYQRKIWTIEPKAR</sequence>
<dbReference type="GO" id="GO:1904423">
    <property type="term" value="C:dehydrodolichyl diphosphate synthase complex"/>
    <property type="evidence" value="ECO:0007669"/>
    <property type="project" value="TreeGrafter"/>
</dbReference>
<dbReference type="NCBIfam" id="TIGR00055">
    <property type="entry name" value="uppS"/>
    <property type="match status" value="1"/>
</dbReference>
<dbReference type="InterPro" id="IPR018520">
    <property type="entry name" value="UPP_synth-like_CS"/>
</dbReference>